<dbReference type="FunFam" id="3.40.605.10:FF:000007">
    <property type="entry name" value="NAD/NADP-dependent betaine aldehyde dehydrogenase"/>
    <property type="match status" value="1"/>
</dbReference>
<dbReference type="Gene3D" id="3.40.605.10">
    <property type="entry name" value="Aldehyde Dehydrogenase, Chain A, domain 1"/>
    <property type="match status" value="1"/>
</dbReference>
<protein>
    <submittedName>
        <fullName evidence="4">Succinate-semialdehyde dehydrogenase/glutarate-semialdehyde dehydrogenase</fullName>
        <ecNumber evidence="4">1.2.1.16</ecNumber>
        <ecNumber evidence="4">1.2.1.20</ecNumber>
        <ecNumber evidence="4">1.2.1.79</ecNumber>
    </submittedName>
</protein>
<dbReference type="GO" id="GO:0004777">
    <property type="term" value="F:succinate-semialdehyde dehydrogenase (NAD+) activity"/>
    <property type="evidence" value="ECO:0007669"/>
    <property type="project" value="TreeGrafter"/>
</dbReference>
<dbReference type="CDD" id="cd07103">
    <property type="entry name" value="ALDH_F5_SSADH_GabD"/>
    <property type="match status" value="1"/>
</dbReference>
<feature type="domain" description="Aldehyde dehydrogenase" evidence="3">
    <location>
        <begin position="31"/>
        <end position="484"/>
    </location>
</feature>
<evidence type="ECO:0000256" key="1">
    <source>
        <dbReference type="ARBA" id="ARBA00009986"/>
    </source>
</evidence>
<dbReference type="PANTHER" id="PTHR43353">
    <property type="entry name" value="SUCCINATE-SEMIALDEHYDE DEHYDROGENASE, MITOCHONDRIAL"/>
    <property type="match status" value="1"/>
</dbReference>
<organism evidence="4 5">
    <name type="scientific">Brucella daejeonensis</name>
    <dbReference type="NCBI Taxonomy" id="659015"/>
    <lineage>
        <taxon>Bacteria</taxon>
        <taxon>Pseudomonadati</taxon>
        <taxon>Pseudomonadota</taxon>
        <taxon>Alphaproteobacteria</taxon>
        <taxon>Hyphomicrobiales</taxon>
        <taxon>Brucellaceae</taxon>
        <taxon>Brucella/Ochrobactrum group</taxon>
        <taxon>Brucella</taxon>
    </lineage>
</organism>
<evidence type="ECO:0000313" key="5">
    <source>
        <dbReference type="Proteomes" id="UP000555546"/>
    </source>
</evidence>
<dbReference type="Pfam" id="PF00171">
    <property type="entry name" value="Aldedh"/>
    <property type="match status" value="1"/>
</dbReference>
<dbReference type="InterPro" id="IPR015590">
    <property type="entry name" value="Aldehyde_DH_dom"/>
</dbReference>
<dbReference type="InterPro" id="IPR016161">
    <property type="entry name" value="Ald_DH/histidinol_DH"/>
</dbReference>
<evidence type="ECO:0000259" key="3">
    <source>
        <dbReference type="Pfam" id="PF00171"/>
    </source>
</evidence>
<dbReference type="InterPro" id="IPR050740">
    <property type="entry name" value="Aldehyde_DH_Superfamily"/>
</dbReference>
<dbReference type="Proteomes" id="UP000555546">
    <property type="component" value="Unassembled WGS sequence"/>
</dbReference>
<dbReference type="FunFam" id="3.40.309.10:FF:000004">
    <property type="entry name" value="Succinate-semialdehyde dehydrogenase I"/>
    <property type="match status" value="1"/>
</dbReference>
<keyword evidence="2 4" id="KW-0560">Oxidoreductase</keyword>
<evidence type="ECO:0000256" key="2">
    <source>
        <dbReference type="ARBA" id="ARBA00023002"/>
    </source>
</evidence>
<dbReference type="InterPro" id="IPR016162">
    <property type="entry name" value="Ald_DH_N"/>
</dbReference>
<dbReference type="PANTHER" id="PTHR43353:SF5">
    <property type="entry name" value="SUCCINATE-SEMIALDEHYDE DEHYDROGENASE, MITOCHONDRIAL"/>
    <property type="match status" value="1"/>
</dbReference>
<reference evidence="4 5" key="1">
    <citation type="submission" date="2020-08" db="EMBL/GenBank/DDBJ databases">
        <title>Genomic Encyclopedia of Type Strains, Phase IV (KMG-IV): sequencing the most valuable type-strain genomes for metagenomic binning, comparative biology and taxonomic classification.</title>
        <authorList>
            <person name="Goeker M."/>
        </authorList>
    </citation>
    <scope>NUCLEOTIDE SEQUENCE [LARGE SCALE GENOMIC DNA]</scope>
    <source>
        <strain evidence="4 5">DSM 26944</strain>
    </source>
</reference>
<keyword evidence="5" id="KW-1185">Reference proteome</keyword>
<name>A0A7W9ENK0_9HYPH</name>
<accession>A0A7W9ENK0</accession>
<dbReference type="RefSeq" id="WP_183658072.1">
    <property type="nucleotide sequence ID" value="NZ_JACIJG010000032.1"/>
</dbReference>
<dbReference type="GO" id="GO:0036243">
    <property type="term" value="F:succinate-semialdehyde dehydrogenase (NADP+) activity"/>
    <property type="evidence" value="ECO:0007669"/>
    <property type="project" value="UniProtKB-EC"/>
</dbReference>
<dbReference type="EMBL" id="JACIJG010000032">
    <property type="protein sequence ID" value="MBB5704489.1"/>
    <property type="molecule type" value="Genomic_DNA"/>
</dbReference>
<dbReference type="SUPFAM" id="SSF53720">
    <property type="entry name" value="ALDH-like"/>
    <property type="match status" value="1"/>
</dbReference>
<dbReference type="InterPro" id="IPR016160">
    <property type="entry name" value="Ald_DH_CS_CYS"/>
</dbReference>
<dbReference type="InterPro" id="IPR016163">
    <property type="entry name" value="Ald_DH_C"/>
</dbReference>
<proteinExistence type="inferred from homology"/>
<dbReference type="AlphaFoldDB" id="A0A7W9ENK0"/>
<evidence type="ECO:0000313" key="4">
    <source>
        <dbReference type="EMBL" id="MBB5704489.1"/>
    </source>
</evidence>
<dbReference type="GO" id="GO:0009450">
    <property type="term" value="P:gamma-aminobutyric acid catabolic process"/>
    <property type="evidence" value="ECO:0007669"/>
    <property type="project" value="TreeGrafter"/>
</dbReference>
<dbReference type="Gene3D" id="3.40.309.10">
    <property type="entry name" value="Aldehyde Dehydrogenase, Chain A, domain 2"/>
    <property type="match status" value="1"/>
</dbReference>
<comment type="similarity">
    <text evidence="1">Belongs to the aldehyde dehydrogenase family.</text>
</comment>
<gene>
    <name evidence="4" type="ORF">FHS76_004407</name>
</gene>
<dbReference type="EC" id="1.2.1.79" evidence="4"/>
<dbReference type="GO" id="GO:0102810">
    <property type="term" value="F:glutarate-semialdehyde dehydrogenase (NADP+) activity"/>
    <property type="evidence" value="ECO:0007669"/>
    <property type="project" value="UniProtKB-EC"/>
</dbReference>
<dbReference type="EC" id="1.2.1.16" evidence="4"/>
<sequence length="495" mass="53291">MTIHPRAVSPDQLAQMLPNTGIYIDGEWRQTGEHFPVYNPANGSVVAKVTSGGAAEALAALESANRTQRSWRKLAPRKRADLMHQAHRLMLEREETFVTVMTLESGKPLTEARAEFKLSADFLLWFAEQTAHLHGSYSDASNSGFRVVVARQPIGPCLLITPWNFPLLMIARKAGAALAAGCTTITKSARETPLTAALFTQVLHDAGFPAGVANLIHTSNSSEVSEALMTDKRLRKVSFTGSTGVGGHLIALGAANVINSSMELGGDGPFIVLDDADVDLAVEHAVICKFRNAGQACVAANRIIVDRKIEAEFTRKFVEKVRKLKVGNGLEPVDVGPMISAKQRDRLAETVITLKAAGGELLIGGSAVKGEGYFFQPTVVRYSKPNDVMCSNELFAPVATIFAVDGPAEALNFANNSDFGLASYVFTRDLNRAIRFGEELEFGMVGVNRGIMADPAAPFGGTKTSGLGREAGHEGIYEFLESKYMAITVDESEVF</sequence>
<dbReference type="EC" id="1.2.1.20" evidence="4"/>
<comment type="caution">
    <text evidence="4">The sequence shown here is derived from an EMBL/GenBank/DDBJ whole genome shotgun (WGS) entry which is preliminary data.</text>
</comment>
<dbReference type="PROSITE" id="PS00070">
    <property type="entry name" value="ALDEHYDE_DEHYDR_CYS"/>
    <property type="match status" value="1"/>
</dbReference>